<evidence type="ECO:0000256" key="1">
    <source>
        <dbReference type="SAM" id="MobiDB-lite"/>
    </source>
</evidence>
<evidence type="ECO:0000313" key="2">
    <source>
        <dbReference type="EMBL" id="KAF5954737.1"/>
    </source>
</evidence>
<comment type="caution">
    <text evidence="2">The sequence shown here is derived from an EMBL/GenBank/DDBJ whole genome shotgun (WGS) entry which is preliminary data.</text>
</comment>
<proteinExistence type="predicted"/>
<gene>
    <name evidence="2" type="ORF">HYC85_007593</name>
</gene>
<dbReference type="EMBL" id="JACBKZ010000003">
    <property type="protein sequence ID" value="KAF5954737.1"/>
    <property type="molecule type" value="Genomic_DNA"/>
</dbReference>
<reference evidence="3" key="1">
    <citation type="journal article" date="2020" name="Nat. Commun.">
        <title>Genome assembly of wild tea tree DASZ reveals pedigree and selection history of tea varieties.</title>
        <authorList>
            <person name="Zhang W."/>
            <person name="Zhang Y."/>
            <person name="Qiu H."/>
            <person name="Guo Y."/>
            <person name="Wan H."/>
            <person name="Zhang X."/>
            <person name="Scossa F."/>
            <person name="Alseekh S."/>
            <person name="Zhang Q."/>
            <person name="Wang P."/>
            <person name="Xu L."/>
            <person name="Schmidt M.H."/>
            <person name="Jia X."/>
            <person name="Li D."/>
            <person name="Zhu A."/>
            <person name="Guo F."/>
            <person name="Chen W."/>
            <person name="Ni D."/>
            <person name="Usadel B."/>
            <person name="Fernie A.R."/>
            <person name="Wen W."/>
        </authorList>
    </citation>
    <scope>NUCLEOTIDE SEQUENCE [LARGE SCALE GENOMIC DNA]</scope>
    <source>
        <strain evidence="3">cv. G240</strain>
    </source>
</reference>
<protein>
    <submittedName>
        <fullName evidence="2">Uncharacterized protein</fullName>
    </submittedName>
</protein>
<feature type="region of interest" description="Disordered" evidence="1">
    <location>
        <begin position="1"/>
        <end position="55"/>
    </location>
</feature>
<keyword evidence="3" id="KW-1185">Reference proteome</keyword>
<evidence type="ECO:0000313" key="3">
    <source>
        <dbReference type="Proteomes" id="UP000593564"/>
    </source>
</evidence>
<accession>A0A7J7HQQ5</accession>
<reference evidence="2 3" key="2">
    <citation type="submission" date="2020-07" db="EMBL/GenBank/DDBJ databases">
        <title>Genome assembly of wild tea tree DASZ reveals pedigree and selection history of tea varieties.</title>
        <authorList>
            <person name="Zhang W."/>
        </authorList>
    </citation>
    <scope>NUCLEOTIDE SEQUENCE [LARGE SCALE GENOMIC DNA]</scope>
    <source>
        <strain evidence="3">cv. G240</strain>
        <tissue evidence="2">Leaf</tissue>
    </source>
</reference>
<dbReference type="Proteomes" id="UP000593564">
    <property type="component" value="Unassembled WGS sequence"/>
</dbReference>
<organism evidence="2 3">
    <name type="scientific">Camellia sinensis</name>
    <name type="common">Tea plant</name>
    <name type="synonym">Thea sinensis</name>
    <dbReference type="NCBI Taxonomy" id="4442"/>
    <lineage>
        <taxon>Eukaryota</taxon>
        <taxon>Viridiplantae</taxon>
        <taxon>Streptophyta</taxon>
        <taxon>Embryophyta</taxon>
        <taxon>Tracheophyta</taxon>
        <taxon>Spermatophyta</taxon>
        <taxon>Magnoliopsida</taxon>
        <taxon>eudicotyledons</taxon>
        <taxon>Gunneridae</taxon>
        <taxon>Pentapetalae</taxon>
        <taxon>asterids</taxon>
        <taxon>Ericales</taxon>
        <taxon>Theaceae</taxon>
        <taxon>Camellia</taxon>
    </lineage>
</organism>
<sequence>MESFFRGVVATSKYASTPGETRSELELEGQPKSPTDSRDSNEFAVYGRPRSSEMENMMNSATIKAEGSGSKQKHSSCKTMQNKHITGDTALVSSIDDLVNSVKTQSKELTINQVISMHSYTIAEAIARHYAIKGLNPTDPLLHFGVRLIDILNNWELRMSISTDQDILEWVQAKKADKASSGGPTLPSLLHNKGIRF</sequence>
<dbReference type="AlphaFoldDB" id="A0A7J7HQQ5"/>
<name>A0A7J7HQQ5_CAMSI</name>